<sequence length="747" mass="80243">MNTVSRRDFLRIWLTAAGALVIGVPAFAEDAAETVTDGRLGLFVRLESDGTVVIGARAPEIGQGVKTSLPMLIAEELDVAWESVRVEQLPLGLQKDAKGEFGWKFGPQGAGGSTSIPEAWKDLRQAGAEARRRLVLAAAGHWQCGVDAVRTREGRVVHADGRSLRYAELAAAAARLPAATEPAPLKDPAHYRLIGTPRRVVDAQDIVTGKATYGIDSTLPGALVASIERCPYFDGEVGEFDATLARQIPGVRDVIAIPGPVKGAPLRSDNTLAAGVAVLADDTWSALKGRRALKIQWKPGPWTADSSKALVEQCERLFRTPGVRARNDGDTDAAMAAAARRIEARYHVPFVAHAPMEPQNACAFVEADKVTIVAPMQQPGGASRAAATITGLGRDQIDVRMTRVGGGFGRRLSNDFVAEAVRLSKLSGKPVKLVWTREDDMRHDWFRPFGVHRLRAAIDKERRVTGWLHQLASATKYDRRPDVTPDRRWTAELYPDDFPAGRIENLRLEWFDVETGIIRGSWRAPAHTANAFVVQSFIDEIAHAVGKDPLALRLELLGDAKPLPYAQHGGPVFDTGRLAAVLKKAADAIGWGRKLPRGSGLGIAGHFTFGGYAAHAMQVKVGKRGELTIERCVCAGDVGRPINPLGLEAQMIGGTIDGLSTALNLEITIEGGRVVQSNFHDYPLLRSAEAPDVEVHILPSTADPAGAGEMGIPTAAPALTNAIFAASGIRIRDLPVRKALQAARAKT</sequence>
<evidence type="ECO:0000259" key="2">
    <source>
        <dbReference type="SMART" id="SM01008"/>
    </source>
</evidence>
<dbReference type="InterPro" id="IPR052516">
    <property type="entry name" value="N-heterocyclic_Hydroxylase"/>
</dbReference>
<dbReference type="Gene3D" id="3.90.1170.50">
    <property type="entry name" value="Aldehyde oxidase/xanthine dehydrogenase, a/b hammerhead"/>
    <property type="match status" value="1"/>
</dbReference>
<dbReference type="InterPro" id="IPR008274">
    <property type="entry name" value="AldOxase/xan_DH_MoCoBD1"/>
</dbReference>
<dbReference type="InterPro" id="IPR012368">
    <property type="entry name" value="OxRdtase_Mopterin-bd_su_IorB"/>
</dbReference>
<dbReference type="PROSITE" id="PS51318">
    <property type="entry name" value="TAT"/>
    <property type="match status" value="1"/>
</dbReference>
<dbReference type="PIRSF" id="PIRSF036389">
    <property type="entry name" value="IOR_B"/>
    <property type="match status" value="1"/>
</dbReference>
<evidence type="ECO:0000313" key="4">
    <source>
        <dbReference type="Proteomes" id="UP001064632"/>
    </source>
</evidence>
<gene>
    <name evidence="3" type="ORF">N4264_05915</name>
</gene>
<dbReference type="SUPFAM" id="SSF56003">
    <property type="entry name" value="Molybdenum cofactor-binding domain"/>
    <property type="match status" value="2"/>
</dbReference>
<dbReference type="Gene3D" id="3.30.365.10">
    <property type="entry name" value="Aldehyde oxidase/xanthine dehydrogenase, molybdopterin binding domain"/>
    <property type="match status" value="4"/>
</dbReference>
<dbReference type="EMBL" id="CP104694">
    <property type="protein sequence ID" value="UXI69183.1"/>
    <property type="molecule type" value="Genomic_DNA"/>
</dbReference>
<protein>
    <submittedName>
        <fullName evidence="3">Molybdopterin-dependent oxidoreductase</fullName>
    </submittedName>
</protein>
<dbReference type="PANTHER" id="PTHR47495:SF3">
    <property type="entry name" value="BLR6219 PROTEIN"/>
    <property type="match status" value="1"/>
</dbReference>
<dbReference type="InterPro" id="IPR036856">
    <property type="entry name" value="Ald_Oxase/Xan_DH_a/b_sf"/>
</dbReference>
<feature type="chain" id="PRO_5047273028" evidence="1">
    <location>
        <begin position="29"/>
        <end position="747"/>
    </location>
</feature>
<dbReference type="InterPro" id="IPR006311">
    <property type="entry name" value="TAT_signal"/>
</dbReference>
<feature type="signal peptide" evidence="1">
    <location>
        <begin position="1"/>
        <end position="28"/>
    </location>
</feature>
<dbReference type="PANTHER" id="PTHR47495">
    <property type="entry name" value="ALDEHYDE DEHYDROGENASE"/>
    <property type="match status" value="1"/>
</dbReference>
<evidence type="ECO:0000256" key="1">
    <source>
        <dbReference type="SAM" id="SignalP"/>
    </source>
</evidence>
<dbReference type="SUPFAM" id="SSF54665">
    <property type="entry name" value="CO dehydrogenase molybdoprotein N-domain-like"/>
    <property type="match status" value="1"/>
</dbReference>
<accession>A0ABY6BGM8</accession>
<keyword evidence="4" id="KW-1185">Reference proteome</keyword>
<feature type="domain" description="Aldehyde oxidase/xanthine dehydrogenase a/b hammerhead" evidence="2">
    <location>
        <begin position="208"/>
        <end position="301"/>
    </location>
</feature>
<dbReference type="InterPro" id="IPR037165">
    <property type="entry name" value="AldOxase/xan_DH_Mopterin-bd_sf"/>
</dbReference>
<dbReference type="InterPro" id="IPR000674">
    <property type="entry name" value="Ald_Oxase/Xan_DH_a/b"/>
</dbReference>
<reference evidence="3" key="1">
    <citation type="submission" date="2022-09" db="EMBL/GenBank/DDBJ databases">
        <title>Tahibacter sp. nov., isolated from a fresh water.</title>
        <authorList>
            <person name="Baek J.H."/>
            <person name="Lee J.K."/>
            <person name="Kim J.M."/>
            <person name="Jeon C.O."/>
        </authorList>
    </citation>
    <scope>NUCLEOTIDE SEQUENCE</scope>
    <source>
        <strain evidence="3">W38</strain>
    </source>
</reference>
<dbReference type="Proteomes" id="UP001064632">
    <property type="component" value="Chromosome"/>
</dbReference>
<dbReference type="Pfam" id="PF02738">
    <property type="entry name" value="MoCoBD_1"/>
    <property type="match status" value="1"/>
</dbReference>
<dbReference type="SMART" id="SM01008">
    <property type="entry name" value="Ald_Xan_dh_C"/>
    <property type="match status" value="1"/>
</dbReference>
<proteinExistence type="predicted"/>
<evidence type="ECO:0000313" key="3">
    <source>
        <dbReference type="EMBL" id="UXI69183.1"/>
    </source>
</evidence>
<keyword evidence="1" id="KW-0732">Signal</keyword>
<organism evidence="3 4">
    <name type="scientific">Tahibacter amnicola</name>
    <dbReference type="NCBI Taxonomy" id="2976241"/>
    <lineage>
        <taxon>Bacteria</taxon>
        <taxon>Pseudomonadati</taxon>
        <taxon>Pseudomonadota</taxon>
        <taxon>Gammaproteobacteria</taxon>
        <taxon>Lysobacterales</taxon>
        <taxon>Rhodanobacteraceae</taxon>
        <taxon>Tahibacter</taxon>
    </lineage>
</organism>
<name>A0ABY6BGM8_9GAMM</name>
<dbReference type="InterPro" id="IPR046867">
    <property type="entry name" value="AldOxase/xan_DH_MoCoBD2"/>
</dbReference>
<dbReference type="RefSeq" id="WP_261696141.1">
    <property type="nucleotide sequence ID" value="NZ_CP104694.1"/>
</dbReference>
<dbReference type="Pfam" id="PF20256">
    <property type="entry name" value="MoCoBD_2"/>
    <property type="match status" value="2"/>
</dbReference>